<reference evidence="4" key="1">
    <citation type="journal article" date="2019" name="Int. J. Syst. Evol. Microbiol.">
        <title>The Global Catalogue of Microorganisms (GCM) 10K type strain sequencing project: providing services to taxonomists for standard genome sequencing and annotation.</title>
        <authorList>
            <consortium name="The Broad Institute Genomics Platform"/>
            <consortium name="The Broad Institute Genome Sequencing Center for Infectious Disease"/>
            <person name="Wu L."/>
            <person name="Ma J."/>
        </authorList>
    </citation>
    <scope>NUCLEOTIDE SEQUENCE [LARGE SCALE GENOMIC DNA]</scope>
    <source>
        <strain evidence="4">JCM 18952</strain>
    </source>
</reference>
<proteinExistence type="predicted"/>
<comment type="caution">
    <text evidence="3">The sequence shown here is derived from an EMBL/GenBank/DDBJ whole genome shotgun (WGS) entry which is preliminary data.</text>
</comment>
<gene>
    <name evidence="3" type="ORF">GCM10025778_34310</name>
</gene>
<name>A0ABP9TT79_9MICC</name>
<organism evidence="3 4">
    <name type="scientific">Paeniglutamicibacter antarcticus</name>
    <dbReference type="NCBI Taxonomy" id="494023"/>
    <lineage>
        <taxon>Bacteria</taxon>
        <taxon>Bacillati</taxon>
        <taxon>Actinomycetota</taxon>
        <taxon>Actinomycetes</taxon>
        <taxon>Micrococcales</taxon>
        <taxon>Micrococcaceae</taxon>
        <taxon>Paeniglutamicibacter</taxon>
    </lineage>
</organism>
<dbReference type="Pfam" id="PF07179">
    <property type="entry name" value="SseB"/>
    <property type="match status" value="1"/>
</dbReference>
<accession>A0ABP9TT79</accession>
<evidence type="ECO:0000313" key="4">
    <source>
        <dbReference type="Proteomes" id="UP001501257"/>
    </source>
</evidence>
<feature type="domain" description="SseB protein N-terminal" evidence="2">
    <location>
        <begin position="66"/>
        <end position="189"/>
    </location>
</feature>
<feature type="region of interest" description="Disordered" evidence="1">
    <location>
        <begin position="1"/>
        <end position="52"/>
    </location>
</feature>
<feature type="compositionally biased region" description="Polar residues" evidence="1">
    <location>
        <begin position="1"/>
        <end position="12"/>
    </location>
</feature>
<keyword evidence="4" id="KW-1185">Reference proteome</keyword>
<evidence type="ECO:0000256" key="1">
    <source>
        <dbReference type="SAM" id="MobiDB-lite"/>
    </source>
</evidence>
<dbReference type="EMBL" id="BAABLK010000091">
    <property type="protein sequence ID" value="GAA5228892.1"/>
    <property type="molecule type" value="Genomic_DNA"/>
</dbReference>
<dbReference type="InterPro" id="IPR009839">
    <property type="entry name" value="SseB_N"/>
</dbReference>
<dbReference type="Proteomes" id="UP001501257">
    <property type="component" value="Unassembled WGS sequence"/>
</dbReference>
<evidence type="ECO:0000259" key="2">
    <source>
        <dbReference type="Pfam" id="PF07179"/>
    </source>
</evidence>
<sequence length="304" mass="31948">MSANSPSSPLNQESERHLPGHIAAALSRAGGRTDSAGQSWDGRDLSGEGNPLHNFDNDDGLIDAKLESALEALKSGTGSEQLVQAALAETRVYIAVVAQLAEGGLGEHGVTEDKEADMSLVTLTAPDGRTALPIFSSVDNLQAWHSEARPVAVYAPRAALSAVSEEADLLVLDPGADFTFVLRRPGLWALAQQREWIPSYLNEDLAAVVAEQALSEDALASIHMEPGHGVATRTAEGTAVLGGGPGPELRLEFTFALGIEEAEARECVARIHAKLSAIEEFVQNVDSLEVALKSNPESGSGMPS</sequence>
<evidence type="ECO:0000313" key="3">
    <source>
        <dbReference type="EMBL" id="GAA5228892.1"/>
    </source>
</evidence>
<dbReference type="RefSeq" id="WP_210101323.1">
    <property type="nucleotide sequence ID" value="NZ_BAABLK010000091.1"/>
</dbReference>
<protein>
    <submittedName>
        <fullName evidence="3">SseB family protein</fullName>
    </submittedName>
</protein>